<reference evidence="2" key="2">
    <citation type="submission" date="2015-08" db="UniProtKB">
        <authorList>
            <consortium name="WormBaseParasite"/>
        </authorList>
    </citation>
    <scope>IDENTIFICATION</scope>
</reference>
<evidence type="ECO:0000313" key="1">
    <source>
        <dbReference type="Proteomes" id="UP000035680"/>
    </source>
</evidence>
<dbReference type="WBParaSite" id="SVE_0067100.1">
    <property type="protein sequence ID" value="SVE_0067100.1"/>
    <property type="gene ID" value="SVE_0067100"/>
</dbReference>
<accession>A0A0K0EVX2</accession>
<sequence length="402" mass="47266">MWLENKRVKEVLSTQSASGVIYEDLAKIPLNKFQTTVMEKKDSINKLNYQIVTVKEKKLTPAQVIANNTEILSLIFGNIVDFKERKNVELSCRKFYEVCNHRTIRSYFPFEEMNYSHFCTRHDEGNLRIDMYGQEMTINIPKEFSFNEINMDIFTKVFRKCLSKVNSLNIQNISLHHVDFFMSLNCFKKIENVNMEYETLVNGGDIIFSKCSTLNPVNLTISNVFLIEENIKNVGQYTLPESIKTIHLSSMSFEWLLKKMGSIKIGIFDNLIYNESLSCLMNEKNKLELYLKLITYFKNISYEVYNFETIPNNEIFNKILLKNNIASFVTITFNDNNIYERFSRLSKDERSREAEGYIQNLKNPTRRFLAQPGIHLNIKKLKILDIHEKRINCPFFPLEIKK</sequence>
<dbReference type="AlphaFoldDB" id="A0A0K0EVX2"/>
<keyword evidence="1" id="KW-1185">Reference proteome</keyword>
<reference evidence="1" key="1">
    <citation type="submission" date="2014-07" db="EMBL/GenBank/DDBJ databases">
        <authorList>
            <person name="Martin A.A"/>
            <person name="De Silva N."/>
        </authorList>
    </citation>
    <scope>NUCLEOTIDE SEQUENCE</scope>
</reference>
<proteinExistence type="predicted"/>
<evidence type="ECO:0000313" key="2">
    <source>
        <dbReference type="WBParaSite" id="SVE_0067100.1"/>
    </source>
</evidence>
<dbReference type="Proteomes" id="UP000035680">
    <property type="component" value="Unassembled WGS sequence"/>
</dbReference>
<name>A0A0K0EVX2_STRVS</name>
<organism evidence="1 2">
    <name type="scientific">Strongyloides venezuelensis</name>
    <name type="common">Threadworm</name>
    <dbReference type="NCBI Taxonomy" id="75913"/>
    <lineage>
        <taxon>Eukaryota</taxon>
        <taxon>Metazoa</taxon>
        <taxon>Ecdysozoa</taxon>
        <taxon>Nematoda</taxon>
        <taxon>Chromadorea</taxon>
        <taxon>Rhabditida</taxon>
        <taxon>Tylenchina</taxon>
        <taxon>Panagrolaimomorpha</taxon>
        <taxon>Strongyloidoidea</taxon>
        <taxon>Strongyloididae</taxon>
        <taxon>Strongyloides</taxon>
    </lineage>
</organism>
<protein>
    <submittedName>
        <fullName evidence="2">F-box domain-containing protein</fullName>
    </submittedName>
</protein>